<feature type="short sequence motif" description="GXSXG" evidence="2">
    <location>
        <begin position="335"/>
        <end position="339"/>
    </location>
</feature>
<dbReference type="GO" id="GO:0005737">
    <property type="term" value="C:cytoplasm"/>
    <property type="evidence" value="ECO:0007669"/>
    <property type="project" value="TreeGrafter"/>
</dbReference>
<dbReference type="EMBL" id="JAHBMH010000073">
    <property type="protein sequence ID" value="KAK1932823.1"/>
    <property type="molecule type" value="Genomic_DNA"/>
</dbReference>
<dbReference type="PANTHER" id="PTHR12406:SF7">
    <property type="entry name" value="PATATIN-LIKE PHOSPHOLIPASE DOMAIN-CONTAINING PROTEIN 4"/>
    <property type="match status" value="1"/>
</dbReference>
<dbReference type="AlphaFoldDB" id="A0AAD9G6P8"/>
<evidence type="ECO:0000313" key="4">
    <source>
        <dbReference type="EMBL" id="KAK1932823.1"/>
    </source>
</evidence>
<dbReference type="GO" id="GO:0055088">
    <property type="term" value="P:lipid homeostasis"/>
    <property type="evidence" value="ECO:0007669"/>
    <property type="project" value="TreeGrafter"/>
</dbReference>
<dbReference type="SUPFAM" id="SSF52151">
    <property type="entry name" value="FabD/lysophospholipase-like"/>
    <property type="match status" value="1"/>
</dbReference>
<proteinExistence type="predicted"/>
<dbReference type="GO" id="GO:0019433">
    <property type="term" value="P:triglyceride catabolic process"/>
    <property type="evidence" value="ECO:0007669"/>
    <property type="project" value="TreeGrafter"/>
</dbReference>
<keyword evidence="1" id="KW-0443">Lipid metabolism</keyword>
<evidence type="ECO:0000313" key="5">
    <source>
        <dbReference type="Proteomes" id="UP001195914"/>
    </source>
</evidence>
<dbReference type="GO" id="GO:0005811">
    <property type="term" value="C:lipid droplet"/>
    <property type="evidence" value="ECO:0007669"/>
    <property type="project" value="TreeGrafter"/>
</dbReference>
<dbReference type="InterPro" id="IPR016035">
    <property type="entry name" value="Acyl_Trfase/lysoPLipase"/>
</dbReference>
<dbReference type="InterPro" id="IPR033562">
    <property type="entry name" value="PLPL"/>
</dbReference>
<gene>
    <name evidence="4" type="ORF">X943_000966</name>
</gene>
<dbReference type="Proteomes" id="UP001195914">
    <property type="component" value="Unassembled WGS sequence"/>
</dbReference>
<comment type="caution">
    <text evidence="4">The sequence shown here is derived from an EMBL/GenBank/DDBJ whole genome shotgun (WGS) entry which is preliminary data.</text>
</comment>
<dbReference type="PROSITE" id="PS51635">
    <property type="entry name" value="PNPLA"/>
    <property type="match status" value="1"/>
</dbReference>
<organism evidence="4 5">
    <name type="scientific">Babesia divergens</name>
    <dbReference type="NCBI Taxonomy" id="32595"/>
    <lineage>
        <taxon>Eukaryota</taxon>
        <taxon>Sar</taxon>
        <taxon>Alveolata</taxon>
        <taxon>Apicomplexa</taxon>
        <taxon>Aconoidasida</taxon>
        <taxon>Piroplasmida</taxon>
        <taxon>Babesiidae</taxon>
        <taxon>Babesia</taxon>
    </lineage>
</organism>
<dbReference type="InterPro" id="IPR002641">
    <property type="entry name" value="PNPLA_dom"/>
</dbReference>
<dbReference type="PANTHER" id="PTHR12406">
    <property type="entry name" value="CALCIUM-INDEPENDENT PHOSPHOLIPASE A2 IPLA2 -RELATED"/>
    <property type="match status" value="1"/>
</dbReference>
<dbReference type="GO" id="GO:0016020">
    <property type="term" value="C:membrane"/>
    <property type="evidence" value="ECO:0007669"/>
    <property type="project" value="TreeGrafter"/>
</dbReference>
<evidence type="ECO:0000256" key="1">
    <source>
        <dbReference type="ARBA" id="ARBA00023098"/>
    </source>
</evidence>
<keyword evidence="5" id="KW-1185">Reference proteome</keyword>
<comment type="caution">
    <text evidence="2">Lacks conserved residue(s) required for the propagation of feature annotation.</text>
</comment>
<protein>
    <recommendedName>
        <fullName evidence="3">PNPLA domain-containing protein</fullName>
    </recommendedName>
</protein>
<feature type="domain" description="PNPLA" evidence="3">
    <location>
        <begin position="302"/>
        <end position="465"/>
    </location>
</feature>
<evidence type="ECO:0000256" key="2">
    <source>
        <dbReference type="PROSITE-ProRule" id="PRU01161"/>
    </source>
</evidence>
<dbReference type="Pfam" id="PF01734">
    <property type="entry name" value="Patatin"/>
    <property type="match status" value="1"/>
</dbReference>
<name>A0AAD9G6P8_BABDI</name>
<reference evidence="4" key="2">
    <citation type="submission" date="2021-05" db="EMBL/GenBank/DDBJ databases">
        <authorList>
            <person name="Pain A."/>
        </authorList>
    </citation>
    <scope>NUCLEOTIDE SEQUENCE</scope>
    <source>
        <strain evidence="4">1802A</strain>
    </source>
</reference>
<evidence type="ECO:0000259" key="3">
    <source>
        <dbReference type="PROSITE" id="PS51635"/>
    </source>
</evidence>
<reference evidence="4" key="1">
    <citation type="journal article" date="2014" name="Nucleic Acids Res.">
        <title>The evolutionary dynamics of variant antigen genes in Babesia reveal a history of genomic innovation underlying host-parasite interaction.</title>
        <authorList>
            <person name="Jackson A.P."/>
            <person name="Otto T.D."/>
            <person name="Darby A."/>
            <person name="Ramaprasad A."/>
            <person name="Xia D."/>
            <person name="Echaide I.E."/>
            <person name="Farber M."/>
            <person name="Gahlot S."/>
            <person name="Gamble J."/>
            <person name="Gupta D."/>
            <person name="Gupta Y."/>
            <person name="Jackson L."/>
            <person name="Malandrin L."/>
            <person name="Malas T.B."/>
            <person name="Moussa E."/>
            <person name="Nair M."/>
            <person name="Reid A.J."/>
            <person name="Sanders M."/>
            <person name="Sharma J."/>
            <person name="Tracey A."/>
            <person name="Quail M.A."/>
            <person name="Weir W."/>
            <person name="Wastling J.M."/>
            <person name="Hall N."/>
            <person name="Willadsen P."/>
            <person name="Lingelbach K."/>
            <person name="Shiels B."/>
            <person name="Tait A."/>
            <person name="Berriman M."/>
            <person name="Allred D.R."/>
            <person name="Pain A."/>
        </authorList>
    </citation>
    <scope>NUCLEOTIDE SEQUENCE</scope>
    <source>
        <strain evidence="4">1802A</strain>
    </source>
</reference>
<sequence length="881" mass="98763">MNRGDLYKMTSTLRLNIFGVGKDDWNCTRKVNKGIEETLLKIFKRRILSDHTTAITSEYAASSDHVQWSGGYPRLLLNTFESHRDQKDLMQYFNRDRVRSHLSSLNHESCDDESSEFDLDYQLRNCIDLLDQIRSHAPSALKGSCEAARSTTFLHYSDGVPKRIGSYTSDFRAYNSPFSIQLLPPDRRTRYSSSNAPSLPEMFLSLLSGVNEVLRTIECGDDADMSVVESCCLHIDLFVGRKGAGAGFVHDILDDYCSLGYLNLSEGFRASVSAISDAFGHVSNIDASCIGDVGDCVSGLGFSFAPCGFLIPYHLGVTSLLTDLNVINVTTPLGGASAGALSAVCATSVRPDMRDLMLLTEALSEEAVSRGSRYRLDDSLKSILSREVKPGTYLAVNRRIGEITIALASRRLMSYKGHFVSQFTDDSDLCDGIRASCNIPGYSTTGNVMFRGEKCYDGYFASRFRELGCPNTSARRTVRVTPFILGRSFVRRQKLKNEYLCPLLMGKDTYIVHYLRLKSLIRELWKRKFAYERMGDISAWRSELCLIIAAYELLVSGKDISNSVTWLDLMIRWRLLGLEYGLEDVKASDNYIPPSISNADTEEDPELARLFTLVIASEIAHKVGPGSSLSGRNYRGRLEHVDLLKRFGGSGLSPLFSRANFKTTPYCLIDWLRFEYESTMPRDDRFASSSPSQDLELRTLKQLLHTLLPPLSLSYYYTEFPYLLPNNVGNVWRLTTAMSSCGKADTRYLFDAGRCDAFRWLIGEYISFENWLHLRIRQLEGSAGSAASAARVFPGADPDPATDSYDRPIHARQHDFLSSTLGFLDHEGLLKLCGSSDLDKGSSPNSRLLTMQNLLVRRALMLGAVDPHYMHILCHPHLWME</sequence>
<dbReference type="GO" id="GO:0004806">
    <property type="term" value="F:triacylglycerol lipase activity"/>
    <property type="evidence" value="ECO:0007669"/>
    <property type="project" value="TreeGrafter"/>
</dbReference>
<accession>A0AAD9G6P8</accession>